<dbReference type="AlphaFoldDB" id="A0A336KIW3"/>
<accession>A0A336KIW3</accession>
<evidence type="ECO:0000313" key="1">
    <source>
        <dbReference type="EMBL" id="SSX04866.1"/>
    </source>
</evidence>
<dbReference type="EMBL" id="UFQT01000554">
    <property type="protein sequence ID" value="SSX25229.1"/>
    <property type="molecule type" value="Genomic_DNA"/>
</dbReference>
<dbReference type="VEuPathDB" id="VectorBase:CSON012097"/>
<sequence>MANDMYPYYESDWSILPAEGNRRMKLNPFNNPICSSINSNDLKHFSSMDHLLHACDSKGTKIFEIREKRLTFH</sequence>
<name>A0A336KIW3_CULSO</name>
<organism evidence="1">
    <name type="scientific">Culicoides sonorensis</name>
    <name type="common">Biting midge</name>
    <dbReference type="NCBI Taxonomy" id="179676"/>
    <lineage>
        <taxon>Eukaryota</taxon>
        <taxon>Metazoa</taxon>
        <taxon>Ecdysozoa</taxon>
        <taxon>Arthropoda</taxon>
        <taxon>Hexapoda</taxon>
        <taxon>Insecta</taxon>
        <taxon>Pterygota</taxon>
        <taxon>Neoptera</taxon>
        <taxon>Endopterygota</taxon>
        <taxon>Diptera</taxon>
        <taxon>Nematocera</taxon>
        <taxon>Chironomoidea</taxon>
        <taxon>Ceratopogonidae</taxon>
        <taxon>Ceratopogoninae</taxon>
        <taxon>Culicoides</taxon>
        <taxon>Monoculicoides</taxon>
    </lineage>
</organism>
<reference evidence="1" key="1">
    <citation type="submission" date="2018-04" db="EMBL/GenBank/DDBJ databases">
        <authorList>
            <person name="Go L.Y."/>
            <person name="Mitchell J.A."/>
        </authorList>
    </citation>
    <scope>NUCLEOTIDE SEQUENCE</scope>
    <source>
        <tissue evidence="1">Whole organism</tissue>
    </source>
</reference>
<gene>
    <name evidence="1" type="primary">CSON012097</name>
</gene>
<protein>
    <submittedName>
        <fullName evidence="1">CSON012097 protein</fullName>
    </submittedName>
</protein>
<reference evidence="2" key="2">
    <citation type="submission" date="2018-07" db="EMBL/GenBank/DDBJ databases">
        <authorList>
            <person name="Quirk P.G."/>
            <person name="Krulwich T.A."/>
        </authorList>
    </citation>
    <scope>NUCLEOTIDE SEQUENCE</scope>
</reference>
<dbReference type="EMBL" id="UFQS01000554">
    <property type="protein sequence ID" value="SSX04866.1"/>
    <property type="molecule type" value="Genomic_DNA"/>
</dbReference>
<proteinExistence type="predicted"/>
<evidence type="ECO:0000313" key="2">
    <source>
        <dbReference type="EMBL" id="SSX25229.1"/>
    </source>
</evidence>